<dbReference type="AlphaFoldDB" id="A0A9N9YM26"/>
<evidence type="ECO:0000313" key="6">
    <source>
        <dbReference type="Proteomes" id="UP000696573"/>
    </source>
</evidence>
<dbReference type="GO" id="GO:0006508">
    <property type="term" value="P:proteolysis"/>
    <property type="evidence" value="ECO:0007669"/>
    <property type="project" value="InterPro"/>
</dbReference>
<dbReference type="GO" id="GO:0004252">
    <property type="term" value="F:serine-type endopeptidase activity"/>
    <property type="evidence" value="ECO:0007669"/>
    <property type="project" value="InterPro"/>
</dbReference>
<keyword evidence="6" id="KW-1185">Reference proteome</keyword>
<feature type="domain" description="Peptidase S8/S53" evidence="3">
    <location>
        <begin position="608"/>
        <end position="781"/>
    </location>
</feature>
<dbReference type="SUPFAM" id="SSF52743">
    <property type="entry name" value="Subtilisin-like"/>
    <property type="match status" value="1"/>
</dbReference>
<comment type="caution">
    <text evidence="1">Lacks conserved residue(s) required for the propagation of feature annotation.</text>
</comment>
<sequence>MKQLAEGIKADATHARIANLGTRLFTLASFLADPPSAFTAEVKTKAIEVLLSLRKVFVVKVLDESELLAVEISREIETRLSDWDTVRESNRVLGYIRTNPEEADRLADLCDVLRSKISSSAKNWQTHLPKSFTAPRPNNYADIINKKLYDSVKLHTKCDHTDDRGCERHIRDPCVDTWLPTRLRLGGPSKSSEWAMFDIATSSLACGFWNQFRWVLSIHDEGVLEPNKKPPRVTFKVPSQKENDDSEDQYKVDYDDLANAVPRPPGYICQILNADESSLCIELQLVPQTGLVEREQPVLIEAMYPHGGVNLLEVFDTYFPLTVKDKITLSHIVAQSFWQLYASDMMQSVWTSETIWFMHEHDKDENGDRLDIVSGKLPINPYITFDFDTDQKKVAESPRWDGKRKSPHMFPHILALGALILDIGLGRSVGKPKYRCLMSREDMLLAVAAINTGIRRLEDTQWDGFTLHKSLFTAVIKYCLSYKDQRPQPGAKKATGTQEHKDSSSISDTSSPVFMRKKEVYENVVRPLAWLAGAFYEKTNDVTCAYNLPTPYLKKLQIRARGHDLPSTTESNNVLKDNDHYFQNFMNFNASIHELQENLNSSEKPRPLKIAILDTGYKSDMPCFQDRENQGKPLGKISWKDYTSSPPLHKGVDEDGHGTFMTQLAMNSAMLADIYVVRIARTRDKQEILQRKDNIKEAITWAGIKEKVDIISMSFGIESGDDSVREIHNAITIVNTERKGQVIFLAAASNDSSYQFDMFPARHPCVISIHATNEKGVFIFNPSTPDCILGTFSEGLKENAFTANEFNAKTTSRFHLVMY</sequence>
<feature type="domain" description="DUF7580" evidence="4">
    <location>
        <begin position="321"/>
        <end position="528"/>
    </location>
</feature>
<organism evidence="5 6">
    <name type="scientific">Clonostachys rhizophaga</name>
    <dbReference type="NCBI Taxonomy" id="160324"/>
    <lineage>
        <taxon>Eukaryota</taxon>
        <taxon>Fungi</taxon>
        <taxon>Dikarya</taxon>
        <taxon>Ascomycota</taxon>
        <taxon>Pezizomycotina</taxon>
        <taxon>Sordariomycetes</taxon>
        <taxon>Hypocreomycetidae</taxon>
        <taxon>Hypocreales</taxon>
        <taxon>Bionectriaceae</taxon>
        <taxon>Clonostachys</taxon>
    </lineage>
</organism>
<dbReference type="Pfam" id="PF00082">
    <property type="entry name" value="Peptidase_S8"/>
    <property type="match status" value="1"/>
</dbReference>
<evidence type="ECO:0000259" key="3">
    <source>
        <dbReference type="Pfam" id="PF00082"/>
    </source>
</evidence>
<feature type="region of interest" description="Disordered" evidence="2">
    <location>
        <begin position="229"/>
        <end position="248"/>
    </location>
</feature>
<evidence type="ECO:0000259" key="4">
    <source>
        <dbReference type="Pfam" id="PF24476"/>
    </source>
</evidence>
<evidence type="ECO:0000256" key="2">
    <source>
        <dbReference type="SAM" id="MobiDB-lite"/>
    </source>
</evidence>
<accession>A0A9N9YM26</accession>
<evidence type="ECO:0000256" key="1">
    <source>
        <dbReference type="PROSITE-ProRule" id="PRU01240"/>
    </source>
</evidence>
<dbReference type="CDD" id="cd00306">
    <property type="entry name" value="Peptidases_S8_S53"/>
    <property type="match status" value="1"/>
</dbReference>
<dbReference type="InterPro" id="IPR036852">
    <property type="entry name" value="Peptidase_S8/S53_dom_sf"/>
</dbReference>
<reference evidence="5" key="1">
    <citation type="submission" date="2021-10" db="EMBL/GenBank/DDBJ databases">
        <authorList>
            <person name="Piombo E."/>
        </authorList>
    </citation>
    <scope>NUCLEOTIDE SEQUENCE</scope>
</reference>
<dbReference type="InterPro" id="IPR000209">
    <property type="entry name" value="Peptidase_S8/S53_dom"/>
</dbReference>
<feature type="compositionally biased region" description="Basic and acidic residues" evidence="2">
    <location>
        <begin position="239"/>
        <end position="248"/>
    </location>
</feature>
<comment type="similarity">
    <text evidence="1">Belongs to the peptidase S8 family.</text>
</comment>
<comment type="caution">
    <text evidence="5">The sequence shown here is derived from an EMBL/GenBank/DDBJ whole genome shotgun (WGS) entry which is preliminary data.</text>
</comment>
<dbReference type="Pfam" id="PF24476">
    <property type="entry name" value="DUF7580"/>
    <property type="match status" value="1"/>
</dbReference>
<evidence type="ECO:0008006" key="7">
    <source>
        <dbReference type="Google" id="ProtNLM"/>
    </source>
</evidence>
<dbReference type="PROSITE" id="PS51892">
    <property type="entry name" value="SUBTILASE"/>
    <property type="match status" value="1"/>
</dbReference>
<protein>
    <recommendedName>
        <fullName evidence="7">Peptidase S8/S53 domain-containing protein</fullName>
    </recommendedName>
</protein>
<proteinExistence type="inferred from homology"/>
<dbReference type="InterPro" id="IPR056002">
    <property type="entry name" value="DUF7580"/>
</dbReference>
<dbReference type="OrthoDB" id="206201at2759"/>
<feature type="region of interest" description="Disordered" evidence="2">
    <location>
        <begin position="486"/>
        <end position="510"/>
    </location>
</feature>
<dbReference type="EMBL" id="CABFNQ020000690">
    <property type="protein sequence ID" value="CAH0023172.1"/>
    <property type="molecule type" value="Genomic_DNA"/>
</dbReference>
<dbReference type="Gene3D" id="3.40.50.200">
    <property type="entry name" value="Peptidase S8/S53 domain"/>
    <property type="match status" value="1"/>
</dbReference>
<evidence type="ECO:0000313" key="5">
    <source>
        <dbReference type="EMBL" id="CAH0023172.1"/>
    </source>
</evidence>
<gene>
    <name evidence="5" type="ORF">CRHIZ90672A_00007624</name>
</gene>
<name>A0A9N9YM26_9HYPO</name>
<dbReference type="Proteomes" id="UP000696573">
    <property type="component" value="Unassembled WGS sequence"/>
</dbReference>